<dbReference type="PANTHER" id="PTHR12521">
    <property type="entry name" value="PROTEIN C6ORF130"/>
    <property type="match status" value="1"/>
</dbReference>
<sequence length="210" mass="24220">MSRLMKTIHFLSKSSVLFKNDFRVLQGLSLVYRRNYALKYVDPTRYNIDHVKVIKDEDPLAVNIIEKHGKAWHICEEGRNASIAHTVSGDFDLNNGLLREISLYFADIINQEELESKKSPLGSIVPIKNGDHFLYFLVIRENWWDRGAYKPMRESLEALRIHALNNNVKTIAIGRLGSQNDGLDFGVIIKDIKKIFYDSGITLIIYPRRT</sequence>
<dbReference type="InterPro" id="IPR050892">
    <property type="entry name" value="ADP-ribose_metab_enzymes"/>
</dbReference>
<dbReference type="GeneID" id="100197780"/>
<dbReference type="PANTHER" id="PTHR12521:SF0">
    <property type="entry name" value="ADP-RIBOSE GLYCOHYDROLASE OARD1"/>
    <property type="match status" value="1"/>
</dbReference>
<dbReference type="Proteomes" id="UP001652625">
    <property type="component" value="Chromosome 12"/>
</dbReference>
<accession>A0ABM4D409</accession>
<organism evidence="1 2">
    <name type="scientific">Hydra vulgaris</name>
    <name type="common">Hydra</name>
    <name type="synonym">Hydra attenuata</name>
    <dbReference type="NCBI Taxonomy" id="6087"/>
    <lineage>
        <taxon>Eukaryota</taxon>
        <taxon>Metazoa</taxon>
        <taxon>Cnidaria</taxon>
        <taxon>Hydrozoa</taxon>
        <taxon>Hydroidolina</taxon>
        <taxon>Anthoathecata</taxon>
        <taxon>Aplanulata</taxon>
        <taxon>Hydridae</taxon>
        <taxon>Hydra</taxon>
    </lineage>
</organism>
<dbReference type="Gene3D" id="3.40.220.10">
    <property type="entry name" value="Leucine Aminopeptidase, subunit E, domain 1"/>
    <property type="match status" value="1"/>
</dbReference>
<proteinExistence type="predicted"/>
<gene>
    <name evidence="2" type="primary">LOC100197780</name>
</gene>
<dbReference type="InterPro" id="IPR043472">
    <property type="entry name" value="Macro_dom-like"/>
</dbReference>
<evidence type="ECO:0000313" key="1">
    <source>
        <dbReference type="Proteomes" id="UP001652625"/>
    </source>
</evidence>
<reference evidence="2" key="1">
    <citation type="submission" date="2025-08" db="UniProtKB">
        <authorList>
            <consortium name="RefSeq"/>
        </authorList>
    </citation>
    <scope>IDENTIFICATION</scope>
</reference>
<evidence type="ECO:0000313" key="2">
    <source>
        <dbReference type="RefSeq" id="XP_065669006.1"/>
    </source>
</evidence>
<name>A0ABM4D409_HYDVU</name>
<keyword evidence="1" id="KW-1185">Reference proteome</keyword>
<protein>
    <submittedName>
        <fullName evidence="2">ADP-ribose glycohydrolase OARD1 isoform X2</fullName>
    </submittedName>
</protein>
<dbReference type="SUPFAM" id="SSF52949">
    <property type="entry name" value="Macro domain-like"/>
    <property type="match status" value="1"/>
</dbReference>
<dbReference type="RefSeq" id="XP_065669006.1">
    <property type="nucleotide sequence ID" value="XM_065812934.1"/>
</dbReference>